<evidence type="ECO:0000313" key="6">
    <source>
        <dbReference type="Proteomes" id="UP000566819"/>
    </source>
</evidence>
<keyword evidence="6" id="KW-1185">Reference proteome</keyword>
<comment type="caution">
    <text evidence="5">The sequence shown here is derived from an EMBL/GenBank/DDBJ whole genome shotgun (WGS) entry which is preliminary data.</text>
</comment>
<sequence length="811" mass="90712">MSFLPLLLALPLFTTATTLPSLPRNEPKPYHSIPTIWLCGDSTMAPGGGHNGTEGWGQYLQYSFSPSVAFVNNSAYAGRSARSFTREERFNTIVEKIKEGDWVVIEFGHNDGGSPYPAASDNGRADCPGAGNQTCPTVYALATTELGGPDAGVYFVPHGQYAAQAMENLGPVIVDANYPMDHTHTAPYLADVVAKSFVLGLKCGTSGLGKMVGNATARIEGPVLGSLLYWTRSWEAVLPWEGWVAVEELEFESWEPGISSRGVHITLTVYHGYSFGDRTYAEIPISCLAFHQNDPSFESNFVFVVYKTKDEMEIKIHLHELILELFFVLGDFGILSNGLILLKHLGSLEPEHLSRRFPHRSRTVFSFGHGFNAIEVEVAGRGLDVDETHRLDAPKLSVLDLEGQVKGHPEIFDYFSTSKSLLRYPRHERKPSRRLLGGSLLLEAAHVGNVSLVQELLLHQTHLYTKTQNKTLGQGSTNHDEIQALNSLSWTKVMSLWDRTALFGTLIYAHRRVLHAVCMKCFQQLFSEMESLHLQHIRLLTPCEYQSSEEALFNAFVGEPSTPAHILEYARRWERVSRKSWRSLLDLQIISHPPPSIPDAMTSLMLAVNLEDIHLVDSLLQLGVDVNVETLHGTALSIASQHSSSCIAQLLLRKGTDLVNAHAALSRRAEFDGLEKALRLHRITKWALHQPLLEGTGIMSQMKQLHKEFSIEQTRIFETGFHAIRVLRLFARGRRPLAVNDAILFLAMVKSISAVNESQKDIFSDDMAQFFTDLSRWQMIFAEDQHKLAQFKEVYRIWNVELQDTGISAGF</sequence>
<feature type="chain" id="PRO_5034212948" description="SGNH hydrolase-type esterase domain-containing protein" evidence="4">
    <location>
        <begin position="17"/>
        <end position="811"/>
    </location>
</feature>
<accession>A0A8H4W1D5</accession>
<dbReference type="OrthoDB" id="2141316at2759"/>
<dbReference type="PROSITE" id="PS50297">
    <property type="entry name" value="ANK_REP_REGION"/>
    <property type="match status" value="1"/>
</dbReference>
<dbReference type="Pfam" id="PF00657">
    <property type="entry name" value="Lipase_GDSL"/>
    <property type="match status" value="1"/>
</dbReference>
<name>A0A8H4W1D5_9HELO</name>
<dbReference type="Proteomes" id="UP000566819">
    <property type="component" value="Unassembled WGS sequence"/>
</dbReference>
<dbReference type="InterPro" id="IPR002110">
    <property type="entry name" value="Ankyrin_rpt"/>
</dbReference>
<dbReference type="InterPro" id="IPR037459">
    <property type="entry name" value="RhgT-like"/>
</dbReference>
<dbReference type="EMBL" id="JAAMPI010000850">
    <property type="protein sequence ID" value="KAF4628170.1"/>
    <property type="molecule type" value="Genomic_DNA"/>
</dbReference>
<comment type="similarity">
    <text evidence="1">Belongs to the 'GDSL' lipolytic enzyme family.</text>
</comment>
<evidence type="ECO:0000256" key="2">
    <source>
        <dbReference type="ARBA" id="ARBA00022801"/>
    </source>
</evidence>
<dbReference type="InterPro" id="IPR001087">
    <property type="entry name" value="GDSL"/>
</dbReference>
<feature type="repeat" description="ANK" evidence="3">
    <location>
        <begin position="599"/>
        <end position="631"/>
    </location>
</feature>
<dbReference type="Gene3D" id="3.40.50.1110">
    <property type="entry name" value="SGNH hydrolase"/>
    <property type="match status" value="1"/>
</dbReference>
<protein>
    <recommendedName>
        <fullName evidence="7">SGNH hydrolase-type esterase domain-containing protein</fullName>
    </recommendedName>
</protein>
<dbReference type="InterPro" id="IPR036514">
    <property type="entry name" value="SGNH_hydro_sf"/>
</dbReference>
<organism evidence="5 6">
    <name type="scientific">Cudoniella acicularis</name>
    <dbReference type="NCBI Taxonomy" id="354080"/>
    <lineage>
        <taxon>Eukaryota</taxon>
        <taxon>Fungi</taxon>
        <taxon>Dikarya</taxon>
        <taxon>Ascomycota</taxon>
        <taxon>Pezizomycotina</taxon>
        <taxon>Leotiomycetes</taxon>
        <taxon>Helotiales</taxon>
        <taxon>Tricladiaceae</taxon>
        <taxon>Cudoniella</taxon>
    </lineage>
</organism>
<evidence type="ECO:0000256" key="4">
    <source>
        <dbReference type="SAM" id="SignalP"/>
    </source>
</evidence>
<dbReference type="SUPFAM" id="SSF48403">
    <property type="entry name" value="Ankyrin repeat"/>
    <property type="match status" value="1"/>
</dbReference>
<keyword evidence="2" id="KW-0378">Hydrolase</keyword>
<feature type="signal peptide" evidence="4">
    <location>
        <begin position="1"/>
        <end position="16"/>
    </location>
</feature>
<dbReference type="InterPro" id="IPR036770">
    <property type="entry name" value="Ankyrin_rpt-contain_sf"/>
</dbReference>
<keyword evidence="4" id="KW-0732">Signal</keyword>
<evidence type="ECO:0008006" key="7">
    <source>
        <dbReference type="Google" id="ProtNLM"/>
    </source>
</evidence>
<dbReference type="PANTHER" id="PTHR43695">
    <property type="entry name" value="PUTATIVE (AFU_ORTHOLOGUE AFUA_2G17250)-RELATED"/>
    <property type="match status" value="1"/>
</dbReference>
<gene>
    <name evidence="5" type="ORF">G7Y89_g9982</name>
</gene>
<dbReference type="SUPFAM" id="SSF52266">
    <property type="entry name" value="SGNH hydrolase"/>
    <property type="match status" value="1"/>
</dbReference>
<evidence type="ECO:0000313" key="5">
    <source>
        <dbReference type="EMBL" id="KAF4628170.1"/>
    </source>
</evidence>
<dbReference type="Gene3D" id="1.25.40.20">
    <property type="entry name" value="Ankyrin repeat-containing domain"/>
    <property type="match status" value="1"/>
</dbReference>
<dbReference type="GO" id="GO:0016788">
    <property type="term" value="F:hydrolase activity, acting on ester bonds"/>
    <property type="evidence" value="ECO:0007669"/>
    <property type="project" value="InterPro"/>
</dbReference>
<reference evidence="5 6" key="1">
    <citation type="submission" date="2020-03" db="EMBL/GenBank/DDBJ databases">
        <title>Draft Genome Sequence of Cudoniella acicularis.</title>
        <authorList>
            <person name="Buettner E."/>
            <person name="Kellner H."/>
        </authorList>
    </citation>
    <scope>NUCLEOTIDE SEQUENCE [LARGE SCALE GENOMIC DNA]</scope>
    <source>
        <strain evidence="5 6">DSM 108380</strain>
    </source>
</reference>
<dbReference type="PANTHER" id="PTHR43695:SF1">
    <property type="entry name" value="RHAMNOGALACTURONAN ACETYLESTERASE"/>
    <property type="match status" value="1"/>
</dbReference>
<keyword evidence="3" id="KW-0040">ANK repeat</keyword>
<dbReference type="PROSITE" id="PS50088">
    <property type="entry name" value="ANK_REPEAT"/>
    <property type="match status" value="1"/>
</dbReference>
<proteinExistence type="inferred from homology"/>
<evidence type="ECO:0000256" key="3">
    <source>
        <dbReference type="PROSITE-ProRule" id="PRU00023"/>
    </source>
</evidence>
<dbReference type="AlphaFoldDB" id="A0A8H4W1D5"/>
<evidence type="ECO:0000256" key="1">
    <source>
        <dbReference type="ARBA" id="ARBA00008668"/>
    </source>
</evidence>